<dbReference type="Gene3D" id="3.40.350.10">
    <property type="entry name" value="Creatinase/prolidase N-terminal domain"/>
    <property type="match status" value="2"/>
</dbReference>
<accession>A0ABD2PKH8</accession>
<dbReference type="Pfam" id="PF16189">
    <property type="entry name" value="Creatinase_N_2"/>
    <property type="match status" value="1"/>
</dbReference>
<dbReference type="AlphaFoldDB" id="A0ABD2PKH8"/>
<feature type="transmembrane region" description="Helical" evidence="1">
    <location>
        <begin position="387"/>
        <end position="406"/>
    </location>
</feature>
<keyword evidence="3" id="KW-0645">Protease</keyword>
<proteinExistence type="predicted"/>
<keyword evidence="1" id="KW-0812">Transmembrane</keyword>
<dbReference type="InterPro" id="IPR000587">
    <property type="entry name" value="Creatinase_N"/>
</dbReference>
<organism evidence="3 4">
    <name type="scientific">Cichlidogyrus casuarinus</name>
    <dbReference type="NCBI Taxonomy" id="1844966"/>
    <lineage>
        <taxon>Eukaryota</taxon>
        <taxon>Metazoa</taxon>
        <taxon>Spiralia</taxon>
        <taxon>Lophotrochozoa</taxon>
        <taxon>Platyhelminthes</taxon>
        <taxon>Monogenea</taxon>
        <taxon>Monopisthocotylea</taxon>
        <taxon>Dactylogyridea</taxon>
        <taxon>Ancyrocephalidae</taxon>
        <taxon>Cichlidogyrus</taxon>
    </lineage>
</organism>
<dbReference type="InterPro" id="IPR036005">
    <property type="entry name" value="Creatinase/aminopeptidase-like"/>
</dbReference>
<gene>
    <name evidence="3" type="primary">XPNPEP1</name>
    <name evidence="3" type="ORF">Ciccas_013762</name>
</gene>
<dbReference type="Gene3D" id="3.90.230.10">
    <property type="entry name" value="Creatinase/methionine aminopeptidase superfamily"/>
    <property type="match status" value="1"/>
</dbReference>
<keyword evidence="1" id="KW-1133">Transmembrane helix</keyword>
<name>A0ABD2PKH8_9PLAT</name>
<dbReference type="InterPro" id="IPR050422">
    <property type="entry name" value="X-Pro_aminopeptidase_P"/>
</dbReference>
<dbReference type="Pfam" id="PF01321">
    <property type="entry name" value="Creatinase_N"/>
    <property type="match status" value="1"/>
</dbReference>
<sequence length="419" mass="47944">MKKLDLSAYFVPSYDEHFLKYAENSGKRRAFISGFDGSNGQAVITLDKAALWTDSRYWLEAEKVLDDNWTLMKSGFHSTEKIEDWIRNNLGEDGKIGFDPYLLPNFEYLKFDNALRDSDKVSPLVPVEKDLVDLTWNELSSKPSIDEPFYLPRSQKPANSIESVPIVASGVVWTEKIRQIRFQMSQASTKIMVFSALEDIAWVMNLRGSDIPMSRLFYSYLIVTKSRVLLYLQKPCIDCSGLLLDNLKKENSELEIRFYSHFRDDLKEICASSNDLVWFDIGASVGLTSTVPRDRKVQNITPAARLRAIKNNSELRDIREMCVHDSLVLCELYAWLEDTVRAQVKNGDKYLDFSLVESLPGLPAMNHVNEAQLADSLEKFRMTKSKFIVNSFATIAAIGLFSPINYSFTFRWKRGHCAL</sequence>
<dbReference type="InterPro" id="IPR029149">
    <property type="entry name" value="Creatin/AminoP/Spt16_N"/>
</dbReference>
<dbReference type="PANTHER" id="PTHR43763:SF6">
    <property type="entry name" value="XAA-PRO AMINOPEPTIDASE 1"/>
    <property type="match status" value="1"/>
</dbReference>
<reference evidence="3 4" key="1">
    <citation type="submission" date="2024-11" db="EMBL/GenBank/DDBJ databases">
        <title>Adaptive evolution of stress response genes in parasites aligns with host niche diversity.</title>
        <authorList>
            <person name="Hahn C."/>
            <person name="Resl P."/>
        </authorList>
    </citation>
    <scope>NUCLEOTIDE SEQUENCE [LARGE SCALE GENOMIC DNA]</scope>
    <source>
        <strain evidence="3">EGGRZ-B1_66</strain>
        <tissue evidence="3">Body</tissue>
    </source>
</reference>
<keyword evidence="3" id="KW-0378">Hydrolase</keyword>
<protein>
    <submittedName>
        <fullName evidence="3">Xaa-Pro aminopeptidase 1</fullName>
    </submittedName>
</protein>
<keyword evidence="1" id="KW-0472">Membrane</keyword>
<dbReference type="SUPFAM" id="SSF53092">
    <property type="entry name" value="Creatinase/prolidase N-terminal domain"/>
    <property type="match status" value="1"/>
</dbReference>
<evidence type="ECO:0000313" key="3">
    <source>
        <dbReference type="EMBL" id="KAL3307719.1"/>
    </source>
</evidence>
<dbReference type="PANTHER" id="PTHR43763">
    <property type="entry name" value="XAA-PRO AMINOPEPTIDASE 1"/>
    <property type="match status" value="1"/>
</dbReference>
<evidence type="ECO:0000259" key="2">
    <source>
        <dbReference type="Pfam" id="PF01321"/>
    </source>
</evidence>
<dbReference type="EMBL" id="JBJKFK010006649">
    <property type="protein sequence ID" value="KAL3307719.1"/>
    <property type="molecule type" value="Genomic_DNA"/>
</dbReference>
<comment type="caution">
    <text evidence="3">The sequence shown here is derived from an EMBL/GenBank/DDBJ whole genome shotgun (WGS) entry which is preliminary data.</text>
</comment>
<evidence type="ECO:0000313" key="4">
    <source>
        <dbReference type="Proteomes" id="UP001626550"/>
    </source>
</evidence>
<keyword evidence="3" id="KW-0031">Aminopeptidase</keyword>
<dbReference type="Proteomes" id="UP001626550">
    <property type="component" value="Unassembled WGS sequence"/>
</dbReference>
<dbReference type="GO" id="GO:0004177">
    <property type="term" value="F:aminopeptidase activity"/>
    <property type="evidence" value="ECO:0007669"/>
    <property type="project" value="UniProtKB-KW"/>
</dbReference>
<evidence type="ECO:0000256" key="1">
    <source>
        <dbReference type="SAM" id="Phobius"/>
    </source>
</evidence>
<feature type="domain" description="Creatinase N-terminal" evidence="2">
    <location>
        <begin position="1"/>
        <end position="124"/>
    </location>
</feature>
<keyword evidence="4" id="KW-1185">Reference proteome</keyword>